<dbReference type="Gene3D" id="3.90.550.10">
    <property type="entry name" value="Spore Coat Polysaccharide Biosynthesis Protein SpsA, Chain A"/>
    <property type="match status" value="1"/>
</dbReference>
<dbReference type="PANTHER" id="PTHR43685:SF2">
    <property type="entry name" value="GLYCOSYLTRANSFERASE 2-LIKE DOMAIN-CONTAINING PROTEIN"/>
    <property type="match status" value="1"/>
</dbReference>
<dbReference type="PANTHER" id="PTHR43685">
    <property type="entry name" value="GLYCOSYLTRANSFERASE"/>
    <property type="match status" value="1"/>
</dbReference>
<evidence type="ECO:0000256" key="1">
    <source>
        <dbReference type="SAM" id="Phobius"/>
    </source>
</evidence>
<dbReference type="GO" id="GO:0016740">
    <property type="term" value="F:transferase activity"/>
    <property type="evidence" value="ECO:0007669"/>
    <property type="project" value="UniProtKB-KW"/>
</dbReference>
<dbReference type="SUPFAM" id="SSF53448">
    <property type="entry name" value="Nucleotide-diphospho-sugar transferases"/>
    <property type="match status" value="1"/>
</dbReference>
<organism evidence="3 4">
    <name type="scientific">Micromonospora polyrhachis</name>
    <dbReference type="NCBI Taxonomy" id="1282883"/>
    <lineage>
        <taxon>Bacteria</taxon>
        <taxon>Bacillati</taxon>
        <taxon>Actinomycetota</taxon>
        <taxon>Actinomycetes</taxon>
        <taxon>Micromonosporales</taxon>
        <taxon>Micromonosporaceae</taxon>
        <taxon>Micromonospora</taxon>
    </lineage>
</organism>
<dbReference type="AlphaFoldDB" id="A0A7W7WN12"/>
<name>A0A7W7WN12_9ACTN</name>
<comment type="caution">
    <text evidence="3">The sequence shown here is derived from an EMBL/GenBank/DDBJ whole genome shotgun (WGS) entry which is preliminary data.</text>
</comment>
<keyword evidence="4" id="KW-1185">Reference proteome</keyword>
<dbReference type="CDD" id="cd00761">
    <property type="entry name" value="Glyco_tranf_GTA_type"/>
    <property type="match status" value="1"/>
</dbReference>
<evidence type="ECO:0000313" key="3">
    <source>
        <dbReference type="EMBL" id="MBB4957152.1"/>
    </source>
</evidence>
<feature type="domain" description="Glycosyltransferase 2-like" evidence="2">
    <location>
        <begin position="10"/>
        <end position="167"/>
    </location>
</feature>
<proteinExistence type="predicted"/>
<feature type="transmembrane region" description="Helical" evidence="1">
    <location>
        <begin position="247"/>
        <end position="279"/>
    </location>
</feature>
<dbReference type="InterPro" id="IPR001173">
    <property type="entry name" value="Glyco_trans_2-like"/>
</dbReference>
<keyword evidence="1" id="KW-0472">Membrane</keyword>
<sequence length="338" mass="37408">MNESRPALVSVIVPSLNTAKTIGLCIEAVLAQTYPAIEMIVVDDGSTDGTADIARAYGCTVIRLPRNVGTGPARNRGIEASHGSVLFFLDADVALAPDAVENAVRILDENPTYGAVWGVYADRPLVDDGLVKRVQVLHAHYRQIRKLGPARTGHFAGGAIRRRVVDEVGMFDERLGPINEDTEYSLRIAERFPMVRTTEVVGYHDDDDEVSSVIRKCFKRAVRLVPLVLTRRGSRFEKEATYQPQEVAAVFLATATIPLAIFSLYLLAVPLAFLAWFILADLRRLGFVRRNAGWRLVFPCMALNYTYSLTISLAALSGALCYLVDPRFRRRWSGAVAR</sequence>
<dbReference type="Pfam" id="PF00535">
    <property type="entry name" value="Glycos_transf_2"/>
    <property type="match status" value="1"/>
</dbReference>
<accession>A0A7W7WN12</accession>
<keyword evidence="3" id="KW-0808">Transferase</keyword>
<dbReference type="RefSeq" id="WP_184532988.1">
    <property type="nucleotide sequence ID" value="NZ_JACHJW010000001.1"/>
</dbReference>
<dbReference type="InterPro" id="IPR029044">
    <property type="entry name" value="Nucleotide-diphossugar_trans"/>
</dbReference>
<keyword evidence="1" id="KW-1133">Transmembrane helix</keyword>
<dbReference type="InterPro" id="IPR050834">
    <property type="entry name" value="Glycosyltransf_2"/>
</dbReference>
<dbReference type="EMBL" id="JACHJW010000001">
    <property type="protein sequence ID" value="MBB4957152.1"/>
    <property type="molecule type" value="Genomic_DNA"/>
</dbReference>
<gene>
    <name evidence="3" type="ORF">FHR38_000885</name>
</gene>
<keyword evidence="1" id="KW-0812">Transmembrane</keyword>
<protein>
    <submittedName>
        <fullName evidence="3">Glycosyltransferase involved in cell wall biosynthesis</fullName>
    </submittedName>
</protein>
<feature type="transmembrane region" description="Helical" evidence="1">
    <location>
        <begin position="305"/>
        <end position="324"/>
    </location>
</feature>
<dbReference type="Proteomes" id="UP000578819">
    <property type="component" value="Unassembled WGS sequence"/>
</dbReference>
<reference evidence="3 4" key="1">
    <citation type="submission" date="2020-08" db="EMBL/GenBank/DDBJ databases">
        <title>Sequencing the genomes of 1000 actinobacteria strains.</title>
        <authorList>
            <person name="Klenk H.-P."/>
        </authorList>
    </citation>
    <scope>NUCLEOTIDE SEQUENCE [LARGE SCALE GENOMIC DNA]</scope>
    <source>
        <strain evidence="3 4">DSM 45886</strain>
    </source>
</reference>
<evidence type="ECO:0000259" key="2">
    <source>
        <dbReference type="Pfam" id="PF00535"/>
    </source>
</evidence>
<evidence type="ECO:0000313" key="4">
    <source>
        <dbReference type="Proteomes" id="UP000578819"/>
    </source>
</evidence>